<protein>
    <submittedName>
        <fullName evidence="2">Uncharacterized protein</fullName>
    </submittedName>
</protein>
<organism evidence="2 3">
    <name type="scientific">Penicillium nalgiovense</name>
    <dbReference type="NCBI Taxonomy" id="60175"/>
    <lineage>
        <taxon>Eukaryota</taxon>
        <taxon>Fungi</taxon>
        <taxon>Dikarya</taxon>
        <taxon>Ascomycota</taxon>
        <taxon>Pezizomycotina</taxon>
        <taxon>Eurotiomycetes</taxon>
        <taxon>Eurotiomycetidae</taxon>
        <taxon>Eurotiales</taxon>
        <taxon>Aspergillaceae</taxon>
        <taxon>Penicillium</taxon>
    </lineage>
</organism>
<dbReference type="AlphaFoldDB" id="A0A1V6WX50"/>
<sequence>MKEAGHRELPDRRGSRDSDDDHHEESKYRNHIKSNLAAVDYYPTPIFDNDTTGDDTAKEFAKQCLLPFFADDLQRLTNMEVLHGLSR</sequence>
<gene>
    <name evidence="2" type="ORF">PENNAL_c0172G02664</name>
</gene>
<reference evidence="3" key="1">
    <citation type="journal article" date="2017" name="Nat. Microbiol.">
        <title>Global analysis of biosynthetic gene clusters reveals vast potential of secondary metabolite production in Penicillium species.</title>
        <authorList>
            <person name="Nielsen J.C."/>
            <person name="Grijseels S."/>
            <person name="Prigent S."/>
            <person name="Ji B."/>
            <person name="Dainat J."/>
            <person name="Nielsen K.F."/>
            <person name="Frisvad J.C."/>
            <person name="Workman M."/>
            <person name="Nielsen J."/>
        </authorList>
    </citation>
    <scope>NUCLEOTIDE SEQUENCE [LARGE SCALE GENOMIC DNA]</scope>
    <source>
        <strain evidence="3">IBT 13039</strain>
    </source>
</reference>
<comment type="caution">
    <text evidence="2">The sequence shown here is derived from an EMBL/GenBank/DDBJ whole genome shotgun (WGS) entry which is preliminary data.</text>
</comment>
<name>A0A1V6WX50_PENNA</name>
<accession>A0A1V6WX50</accession>
<feature type="non-terminal residue" evidence="2">
    <location>
        <position position="87"/>
    </location>
</feature>
<dbReference type="STRING" id="60175.A0A1V6WX50"/>
<feature type="region of interest" description="Disordered" evidence="1">
    <location>
        <begin position="1"/>
        <end position="31"/>
    </location>
</feature>
<evidence type="ECO:0000313" key="2">
    <source>
        <dbReference type="EMBL" id="OQE67435.1"/>
    </source>
</evidence>
<keyword evidence="3" id="KW-1185">Reference proteome</keyword>
<dbReference type="Proteomes" id="UP000191691">
    <property type="component" value="Unassembled WGS sequence"/>
</dbReference>
<evidence type="ECO:0000313" key="3">
    <source>
        <dbReference type="Proteomes" id="UP000191691"/>
    </source>
</evidence>
<proteinExistence type="predicted"/>
<dbReference type="EMBL" id="MOOB01000172">
    <property type="protein sequence ID" value="OQE67435.1"/>
    <property type="molecule type" value="Genomic_DNA"/>
</dbReference>
<evidence type="ECO:0000256" key="1">
    <source>
        <dbReference type="SAM" id="MobiDB-lite"/>
    </source>
</evidence>
<feature type="compositionally biased region" description="Basic and acidic residues" evidence="1">
    <location>
        <begin position="1"/>
        <end position="28"/>
    </location>
</feature>